<protein>
    <submittedName>
        <fullName evidence="3">AMP-binding protein</fullName>
    </submittedName>
</protein>
<comment type="caution">
    <text evidence="3">The sequence shown here is derived from an EMBL/GenBank/DDBJ whole genome shotgun (WGS) entry which is preliminary data.</text>
</comment>
<dbReference type="GO" id="GO:0016877">
    <property type="term" value="F:ligase activity, forming carbon-sulfur bonds"/>
    <property type="evidence" value="ECO:0007669"/>
    <property type="project" value="UniProtKB-ARBA"/>
</dbReference>
<dbReference type="PANTHER" id="PTHR43767:SF12">
    <property type="entry name" value="AMP-DEPENDENT SYNTHETASE AND LIGASE"/>
    <property type="match status" value="1"/>
</dbReference>
<sequence>MNGLGQGTLNVATIVAEGARRHRNKTAVVTAMPDGVHELRYGELWEQVRATAGGLRARGIDRGDRVAVMLPNIPQFIVSYFAVLALGAVVVPIHLLFKREEITHVLSRSGARVLIASGTVLPEAGPAAADTGALVVTVGTVPDGVTESELTLAHLATEGEPLEQVVGTNPLDPATVLFTSGTTGLPKGAVGTHFALVEQANVCIIDLFDLREDDVVFGGLPLFHTFGQTVVMNTTLRRGATIVLLPRFDPATALELCVQQRVTAFLGVPTMFIALLEAARTHPERPPFRWAVSGGAALPSAVLERFETTFRAPIQEGYGMTETSPVISVNPRGVPSRAGSVGPAIWGVDVVIADAEVEDRIVPLPAGATGEIVVRGHNLFRGYLDDDDATAAAMVDGFLRTGDVGLLSDDGYVTIVDRKKDLILRNGYNVYPSEIESVLHRHEDVASAAVFGVDHPVQGQEVHAAVVLRDGVTDTSALDAFVRERVAAFKYPRVYHVVESLPLGPSGKVLRRELTARHGG</sequence>
<keyword evidence="1" id="KW-1133">Transmembrane helix</keyword>
<feature type="transmembrane region" description="Helical" evidence="1">
    <location>
        <begin position="77"/>
        <end position="97"/>
    </location>
</feature>
<evidence type="ECO:0000256" key="1">
    <source>
        <dbReference type="SAM" id="Phobius"/>
    </source>
</evidence>
<dbReference type="InterPro" id="IPR000595">
    <property type="entry name" value="cNMP-bd_dom"/>
</dbReference>
<dbReference type="Gene3D" id="3.40.50.12780">
    <property type="entry name" value="N-terminal domain of ligase-like"/>
    <property type="match status" value="1"/>
</dbReference>
<dbReference type="InterPro" id="IPR050237">
    <property type="entry name" value="ATP-dep_AMP-bd_enzyme"/>
</dbReference>
<dbReference type="EMBL" id="JAGYPE010000002">
    <property type="protein sequence ID" value="MBS4182484.1"/>
    <property type="molecule type" value="Genomic_DNA"/>
</dbReference>
<dbReference type="Pfam" id="PF13193">
    <property type="entry name" value="AMP-binding_C"/>
    <property type="match status" value="1"/>
</dbReference>
<evidence type="ECO:0000313" key="3">
    <source>
        <dbReference type="EMBL" id="MBS4182484.1"/>
    </source>
</evidence>
<feature type="domain" description="Cyclic nucleotide-binding" evidence="2">
    <location>
        <begin position="178"/>
        <end position="243"/>
    </location>
</feature>
<dbReference type="InterPro" id="IPR045851">
    <property type="entry name" value="AMP-bd_C_sf"/>
</dbReference>
<reference evidence="3" key="1">
    <citation type="submission" date="2021-05" db="EMBL/GenBank/DDBJ databases">
        <title>Novel Bacillus species.</title>
        <authorList>
            <person name="Liu G."/>
        </authorList>
    </citation>
    <scope>NUCLEOTIDE SEQUENCE</scope>
    <source>
        <strain evidence="3">FJAT-50051</strain>
    </source>
</reference>
<dbReference type="InterPro" id="IPR020845">
    <property type="entry name" value="AMP-binding_CS"/>
</dbReference>
<dbReference type="SUPFAM" id="SSF56801">
    <property type="entry name" value="Acetyl-CoA synthetase-like"/>
    <property type="match status" value="1"/>
</dbReference>
<dbReference type="PROSITE" id="PS00455">
    <property type="entry name" value="AMP_BINDING"/>
    <property type="match status" value="1"/>
</dbReference>
<dbReference type="InterPro" id="IPR000873">
    <property type="entry name" value="AMP-dep_synth/lig_dom"/>
</dbReference>
<dbReference type="InterPro" id="IPR025110">
    <property type="entry name" value="AMP-bd_C"/>
</dbReference>
<proteinExistence type="predicted"/>
<dbReference type="AlphaFoldDB" id="A0A942Y9R0"/>
<dbReference type="PANTHER" id="PTHR43767">
    <property type="entry name" value="LONG-CHAIN-FATTY-ACID--COA LIGASE"/>
    <property type="match status" value="1"/>
</dbReference>
<dbReference type="PROSITE" id="PS50042">
    <property type="entry name" value="CNMP_BINDING_3"/>
    <property type="match status" value="1"/>
</dbReference>
<name>A0A942Y9R0_9BACI</name>
<keyword evidence="1" id="KW-0472">Membrane</keyword>
<evidence type="ECO:0000259" key="2">
    <source>
        <dbReference type="PROSITE" id="PS50042"/>
    </source>
</evidence>
<dbReference type="InterPro" id="IPR042099">
    <property type="entry name" value="ANL_N_sf"/>
</dbReference>
<gene>
    <name evidence="3" type="ORF">KHB02_13885</name>
</gene>
<organism evidence="3">
    <name type="scientific">Neobacillus citreus</name>
    <dbReference type="NCBI Taxonomy" id="2833578"/>
    <lineage>
        <taxon>Bacteria</taxon>
        <taxon>Bacillati</taxon>
        <taxon>Bacillota</taxon>
        <taxon>Bacilli</taxon>
        <taxon>Bacillales</taxon>
        <taxon>Bacillaceae</taxon>
        <taxon>Neobacillus</taxon>
    </lineage>
</organism>
<accession>A0A942Y9R0</accession>
<dbReference type="Gene3D" id="3.30.300.30">
    <property type="match status" value="1"/>
</dbReference>
<dbReference type="Pfam" id="PF00501">
    <property type="entry name" value="AMP-binding"/>
    <property type="match status" value="1"/>
</dbReference>
<keyword evidence="1" id="KW-0812">Transmembrane</keyword>